<dbReference type="Proteomes" id="UP001299596">
    <property type="component" value="Unassembled WGS sequence"/>
</dbReference>
<feature type="transmembrane region" description="Helical" evidence="1">
    <location>
        <begin position="116"/>
        <end position="134"/>
    </location>
</feature>
<feature type="transmembrane region" description="Helical" evidence="1">
    <location>
        <begin position="82"/>
        <end position="104"/>
    </location>
</feature>
<keyword evidence="1" id="KW-1133">Transmembrane helix</keyword>
<evidence type="ECO:0008006" key="4">
    <source>
        <dbReference type="Google" id="ProtNLM"/>
    </source>
</evidence>
<gene>
    <name evidence="2" type="ORF">K6T79_09740</name>
</gene>
<feature type="transmembrane region" description="Helical" evidence="1">
    <location>
        <begin position="57"/>
        <end position="75"/>
    </location>
</feature>
<dbReference type="RefSeq" id="WP_225406293.1">
    <property type="nucleotide sequence ID" value="NZ_JAYJJR010000005.1"/>
</dbReference>
<name>A0ABU5XHT6_9MYCO</name>
<proteinExistence type="predicted"/>
<dbReference type="EMBL" id="JAYJJR010000005">
    <property type="protein sequence ID" value="MEB3021327.1"/>
    <property type="molecule type" value="Genomic_DNA"/>
</dbReference>
<comment type="caution">
    <text evidence="2">The sequence shown here is derived from an EMBL/GenBank/DDBJ whole genome shotgun (WGS) entry which is preliminary data.</text>
</comment>
<keyword evidence="1" id="KW-0472">Membrane</keyword>
<sequence>MVSVSRWLPYAALTERLVMILAATSLTAALLRGADYLLLPQQEPGLSAAEAALPIRHWGALLVLGVLLAVVGYLVHRWPVTILGHALLAGIFCAFGLGEIFTGIHNIAGDELRTGIAFLCVQAVLHAELTVVAWRRWDAARG</sequence>
<organism evidence="2 3">
    <name type="scientific">[Mycobacterium] crassicus</name>
    <dbReference type="NCBI Taxonomy" id="2872309"/>
    <lineage>
        <taxon>Bacteria</taxon>
        <taxon>Bacillati</taxon>
        <taxon>Actinomycetota</taxon>
        <taxon>Actinomycetes</taxon>
        <taxon>Mycobacteriales</taxon>
        <taxon>Mycobacteriaceae</taxon>
        <taxon>Mycolicibacter</taxon>
    </lineage>
</organism>
<reference evidence="2 3" key="1">
    <citation type="submission" date="2023-12" db="EMBL/GenBank/DDBJ databases">
        <title>Description of new species of Mycobacterium terrae complex isolated from sewage at the Sao Paulo Zoological Park Foundation in Brazil.</title>
        <authorList>
            <person name="Romagnoli C.L."/>
            <person name="Conceicao E.C."/>
            <person name="Machado E."/>
            <person name="Barreto L.B.P.F."/>
            <person name="Sharma A."/>
            <person name="Silva N.M."/>
            <person name="Marques L.E."/>
            <person name="Juliana M.A."/>
            <person name="Lourenco M.C.S."/>
            <person name="Digiampietri L.A."/>
            <person name="Suffys P.N."/>
            <person name="Viana-Niero C."/>
        </authorList>
    </citation>
    <scope>NUCLEOTIDE SEQUENCE [LARGE SCALE GENOMIC DNA]</scope>
    <source>
        <strain evidence="2 3">MYC098</strain>
    </source>
</reference>
<evidence type="ECO:0000256" key="1">
    <source>
        <dbReference type="SAM" id="Phobius"/>
    </source>
</evidence>
<evidence type="ECO:0000313" key="2">
    <source>
        <dbReference type="EMBL" id="MEB3021327.1"/>
    </source>
</evidence>
<keyword evidence="3" id="KW-1185">Reference proteome</keyword>
<evidence type="ECO:0000313" key="3">
    <source>
        <dbReference type="Proteomes" id="UP001299596"/>
    </source>
</evidence>
<accession>A0ABU5XHT6</accession>
<protein>
    <recommendedName>
        <fullName evidence="4">DUF4345 domain-containing protein</fullName>
    </recommendedName>
</protein>
<keyword evidence="1" id="KW-0812">Transmembrane</keyword>